<evidence type="ECO:0000256" key="4">
    <source>
        <dbReference type="SAM" id="MobiDB-lite"/>
    </source>
</evidence>
<dbReference type="InterPro" id="IPR037233">
    <property type="entry name" value="CcmK-like_sf"/>
</dbReference>
<dbReference type="InterPro" id="IPR050575">
    <property type="entry name" value="BMC_shell"/>
</dbReference>
<evidence type="ECO:0000256" key="3">
    <source>
        <dbReference type="PROSITE-ProRule" id="PRU01278"/>
    </source>
</evidence>
<protein>
    <submittedName>
        <fullName evidence="6">Ethanolamine utilization protein</fullName>
    </submittedName>
</protein>
<name>A0A917XXR8_9BACI</name>
<dbReference type="RefSeq" id="WP_188856876.1">
    <property type="nucleotide sequence ID" value="NZ_BMOS01000010.1"/>
</dbReference>
<feature type="compositionally biased region" description="Basic and acidic residues" evidence="4">
    <location>
        <begin position="121"/>
        <end position="147"/>
    </location>
</feature>
<comment type="similarity">
    <text evidence="3">Belongs to the bacterial microcompartments protein family.</text>
</comment>
<feature type="compositionally biased region" description="Basic and acidic residues" evidence="4">
    <location>
        <begin position="98"/>
        <end position="112"/>
    </location>
</feature>
<dbReference type="PANTHER" id="PTHR33941:SF11">
    <property type="entry name" value="BACTERIAL MICROCOMPARTMENT SHELL PROTEIN PDUJ"/>
    <property type="match status" value="1"/>
</dbReference>
<dbReference type="SUPFAM" id="SSF143414">
    <property type="entry name" value="CcmK-like"/>
    <property type="match status" value="1"/>
</dbReference>
<keyword evidence="7" id="KW-1185">Reference proteome</keyword>
<dbReference type="Proteomes" id="UP000624041">
    <property type="component" value="Unassembled WGS sequence"/>
</dbReference>
<comment type="subcellular location">
    <subcellularLocation>
        <location evidence="1">Bacterial microcompartment</location>
    </subcellularLocation>
</comment>
<feature type="region of interest" description="Disordered" evidence="4">
    <location>
        <begin position="81"/>
        <end position="147"/>
    </location>
</feature>
<dbReference type="CDD" id="cd07045">
    <property type="entry name" value="BMC_CcmK_like"/>
    <property type="match status" value="1"/>
</dbReference>
<dbReference type="AlphaFoldDB" id="A0A917XXR8"/>
<evidence type="ECO:0000313" key="6">
    <source>
        <dbReference type="EMBL" id="GGN57223.1"/>
    </source>
</evidence>
<proteinExistence type="inferred from homology"/>
<evidence type="ECO:0000313" key="7">
    <source>
        <dbReference type="Proteomes" id="UP000624041"/>
    </source>
</evidence>
<comment type="caution">
    <text evidence="6">The sequence shown here is derived from an EMBL/GenBank/DDBJ whole genome shotgun (WGS) entry which is preliminary data.</text>
</comment>
<dbReference type="PROSITE" id="PS51930">
    <property type="entry name" value="BMC_2"/>
    <property type="match status" value="1"/>
</dbReference>
<dbReference type="InterPro" id="IPR044872">
    <property type="entry name" value="CcmK/CsoS1_BMC"/>
</dbReference>
<dbReference type="EMBL" id="BMOS01000010">
    <property type="protein sequence ID" value="GGN57223.1"/>
    <property type="molecule type" value="Genomic_DNA"/>
</dbReference>
<feature type="compositionally biased region" description="Basic and acidic residues" evidence="4">
    <location>
        <begin position="81"/>
        <end position="91"/>
    </location>
</feature>
<dbReference type="InterPro" id="IPR000249">
    <property type="entry name" value="BMC_dom"/>
</dbReference>
<evidence type="ECO:0000256" key="2">
    <source>
        <dbReference type="ARBA" id="ARBA00024446"/>
    </source>
</evidence>
<dbReference type="Gene3D" id="3.30.70.1710">
    <property type="match status" value="1"/>
</dbReference>
<feature type="domain" description="BMC" evidence="5">
    <location>
        <begin position="3"/>
        <end position="87"/>
    </location>
</feature>
<dbReference type="GO" id="GO:0031469">
    <property type="term" value="C:bacterial microcompartment"/>
    <property type="evidence" value="ECO:0007669"/>
    <property type="project" value="UniProtKB-SubCell"/>
</dbReference>
<sequence length="193" mass="20959">MDALGLIETKGFVGAIVAADTALKAANVSLLNAEVIKGGYVTVQLSGDVAAVKAAVDAGSEVVESVGTLISAHVIPRMHTETNRLVKRTDNEPADQATEDKEINEKQSEQSKDQPAQVAVDPEKKEAEIIKAKSPESSEKPVVHKKEKLEKMTVNQLRTLARKTNVMKDQPEKIKTSKKAELIHHLLKANDKH</sequence>
<organism evidence="6 7">
    <name type="scientific">Oceanobacillus indicireducens</name>
    <dbReference type="NCBI Taxonomy" id="1004261"/>
    <lineage>
        <taxon>Bacteria</taxon>
        <taxon>Bacillati</taxon>
        <taxon>Bacillota</taxon>
        <taxon>Bacilli</taxon>
        <taxon>Bacillales</taxon>
        <taxon>Bacillaceae</taxon>
        <taxon>Oceanobacillus</taxon>
    </lineage>
</organism>
<dbReference type="PANTHER" id="PTHR33941">
    <property type="entry name" value="PROPANEDIOL UTILIZATION PROTEIN PDUA"/>
    <property type="match status" value="1"/>
</dbReference>
<dbReference type="SMART" id="SM00877">
    <property type="entry name" value="BMC"/>
    <property type="match status" value="1"/>
</dbReference>
<keyword evidence="2" id="KW-1283">Bacterial microcompartment</keyword>
<evidence type="ECO:0000256" key="1">
    <source>
        <dbReference type="ARBA" id="ARBA00024322"/>
    </source>
</evidence>
<accession>A0A917XXR8</accession>
<dbReference type="Pfam" id="PF00936">
    <property type="entry name" value="BMC"/>
    <property type="match status" value="1"/>
</dbReference>
<reference evidence="6" key="2">
    <citation type="submission" date="2020-09" db="EMBL/GenBank/DDBJ databases">
        <authorList>
            <person name="Sun Q."/>
            <person name="Ohkuma M."/>
        </authorList>
    </citation>
    <scope>NUCLEOTIDE SEQUENCE</scope>
    <source>
        <strain evidence="6">JCM 17251</strain>
    </source>
</reference>
<evidence type="ECO:0000259" key="5">
    <source>
        <dbReference type="PROSITE" id="PS51930"/>
    </source>
</evidence>
<reference evidence="6" key="1">
    <citation type="journal article" date="2014" name="Int. J. Syst. Evol. Microbiol.">
        <title>Complete genome sequence of Corynebacterium casei LMG S-19264T (=DSM 44701T), isolated from a smear-ripened cheese.</title>
        <authorList>
            <consortium name="US DOE Joint Genome Institute (JGI-PGF)"/>
            <person name="Walter F."/>
            <person name="Albersmeier A."/>
            <person name="Kalinowski J."/>
            <person name="Ruckert C."/>
        </authorList>
    </citation>
    <scope>NUCLEOTIDE SEQUENCE</scope>
    <source>
        <strain evidence="6">JCM 17251</strain>
    </source>
</reference>
<gene>
    <name evidence="6" type="ORF">GCM10007971_17960</name>
</gene>